<dbReference type="InParanoid" id="F8QDF5"/>
<dbReference type="EMBL" id="GL945491">
    <property type="protein sequence ID" value="EGN93626.1"/>
    <property type="molecule type" value="Genomic_DNA"/>
</dbReference>
<dbReference type="Gene3D" id="3.40.50.300">
    <property type="entry name" value="P-loop containing nucleotide triphosphate hydrolases"/>
    <property type="match status" value="1"/>
</dbReference>
<dbReference type="HOGENOM" id="CLU_1932656_0_0_1"/>
<evidence type="ECO:0008006" key="3">
    <source>
        <dbReference type="Google" id="ProtNLM"/>
    </source>
</evidence>
<reference evidence="2" key="1">
    <citation type="journal article" date="2011" name="Science">
        <title>The plant cell wall-decomposing machinery underlies the functional diversity of forest fungi.</title>
        <authorList>
            <person name="Eastwood D.C."/>
            <person name="Floudas D."/>
            <person name="Binder M."/>
            <person name="Majcherczyk A."/>
            <person name="Schneider P."/>
            <person name="Aerts A."/>
            <person name="Asiegbu F.O."/>
            <person name="Baker S.E."/>
            <person name="Barry K."/>
            <person name="Bendiksby M."/>
            <person name="Blumentritt M."/>
            <person name="Coutinho P.M."/>
            <person name="Cullen D."/>
            <person name="de Vries R.P."/>
            <person name="Gathman A."/>
            <person name="Goodell B."/>
            <person name="Henrissat B."/>
            <person name="Ihrmark K."/>
            <person name="Kauserud H."/>
            <person name="Kohler A."/>
            <person name="LaButti K."/>
            <person name="Lapidus A."/>
            <person name="Lavin J.L."/>
            <person name="Lee Y.-H."/>
            <person name="Lindquist E."/>
            <person name="Lilly W."/>
            <person name="Lucas S."/>
            <person name="Morin E."/>
            <person name="Murat C."/>
            <person name="Oguiza J.A."/>
            <person name="Park J."/>
            <person name="Pisabarro A.G."/>
            <person name="Riley R."/>
            <person name="Rosling A."/>
            <person name="Salamov A."/>
            <person name="Schmidt O."/>
            <person name="Schmutz J."/>
            <person name="Skrede I."/>
            <person name="Stenlid J."/>
            <person name="Wiebenga A."/>
            <person name="Xie X."/>
            <person name="Kuees U."/>
            <person name="Hibbett D.S."/>
            <person name="Hoffmeister D."/>
            <person name="Hoegberg N."/>
            <person name="Martin F."/>
            <person name="Grigoriev I.V."/>
            <person name="Watkinson S.C."/>
        </authorList>
    </citation>
    <scope>NUCLEOTIDE SEQUENCE [LARGE SCALE GENOMIC DNA]</scope>
    <source>
        <strain evidence="2">strain S7.3</strain>
    </source>
</reference>
<keyword evidence="2" id="KW-1185">Reference proteome</keyword>
<organism evidence="2">
    <name type="scientific">Serpula lacrymans var. lacrymans (strain S7.3)</name>
    <name type="common">Dry rot fungus</name>
    <dbReference type="NCBI Taxonomy" id="936435"/>
    <lineage>
        <taxon>Eukaryota</taxon>
        <taxon>Fungi</taxon>
        <taxon>Dikarya</taxon>
        <taxon>Basidiomycota</taxon>
        <taxon>Agaricomycotina</taxon>
        <taxon>Agaricomycetes</taxon>
        <taxon>Agaricomycetidae</taxon>
        <taxon>Boletales</taxon>
        <taxon>Coniophorineae</taxon>
        <taxon>Serpulaceae</taxon>
        <taxon>Serpula</taxon>
    </lineage>
</organism>
<protein>
    <recommendedName>
        <fullName evidence="3">Helicase ATP-binding domain-containing protein</fullName>
    </recommendedName>
</protein>
<feature type="non-terminal residue" evidence="1">
    <location>
        <position position="1"/>
    </location>
</feature>
<evidence type="ECO:0000313" key="1">
    <source>
        <dbReference type="EMBL" id="EGN93626.1"/>
    </source>
</evidence>
<name>F8QDF5_SERL3</name>
<accession>F8QDF5</accession>
<sequence length="131" mass="15124">VTIDEAHWISEWGDGFRPEYGDLGRLQWILPRHISFHAASVTITQFLDLSFFILCFNLVHFTFHTWCHVALPLFVQTPLSRAALPSSYFRFNSLTQWSWPCGLGPITPSATNFINCTVHKYKHSVLVYIPQ</sequence>
<dbReference type="Proteomes" id="UP000008063">
    <property type="component" value="Unassembled WGS sequence"/>
</dbReference>
<dbReference type="InterPro" id="IPR027417">
    <property type="entry name" value="P-loop_NTPase"/>
</dbReference>
<evidence type="ECO:0000313" key="2">
    <source>
        <dbReference type="Proteomes" id="UP000008063"/>
    </source>
</evidence>
<dbReference type="AlphaFoldDB" id="F8QDF5"/>
<gene>
    <name evidence="1" type="ORF">SERLA73DRAFT_115651</name>
</gene>
<proteinExistence type="predicted"/>